<protein>
    <recommendedName>
        <fullName evidence="3">Restriction endonuclease type II EcoRII C-terminal domain-containing protein</fullName>
    </recommendedName>
</protein>
<name>A8EUW3_ALIB4</name>
<dbReference type="STRING" id="367737.Abu_1482"/>
<sequence>MNNIHIEKSYFNINFTFYNFLKILNSNDGLSSSQINKTYELINDSSDYESFINSFKRIILIKIKSESKIIILNELVFNINSKINYNLFVFAIYLLKFKPILMEYSKLIEETTILQNVPLLSLERDNFTKNKPFAFRVNGALISLIFFDFIEKKEKEHFPTSEYGDSFIDNLFNIYEILKAEGLEANQIFMILFQESISQSIKSTAGSGLEDYVVTLLSNEKILDVNKKIDSNNHEIEYDHFFTLEGRNYGISTKRTLRERYKQFKKISEAEADVFIHITSGLDLNFEKAKTITSNSFGCYIFVFPEIYVKSQFMIDNDRIFSTLELTKEKLLTLV</sequence>
<dbReference type="Proteomes" id="UP000001136">
    <property type="component" value="Chromosome"/>
</dbReference>
<dbReference type="KEGG" id="abu:Abu_1482"/>
<dbReference type="AlphaFoldDB" id="A8EUW3"/>
<dbReference type="eggNOG" id="ENOG502ZAF3">
    <property type="taxonomic scope" value="Bacteria"/>
</dbReference>
<dbReference type="Gene3D" id="3.40.91.80">
    <property type="match status" value="1"/>
</dbReference>
<dbReference type="GeneID" id="24305128"/>
<evidence type="ECO:0008006" key="3">
    <source>
        <dbReference type="Google" id="ProtNLM"/>
    </source>
</evidence>
<dbReference type="HOGENOM" id="CLU_846440_0_0_7"/>
<keyword evidence="2" id="KW-1185">Reference proteome</keyword>
<reference evidence="1 2" key="1">
    <citation type="journal article" date="2007" name="PLoS ONE">
        <title>The complete genome sequence and analysis of the Epsilonproteobacterium Arcobacter butzleri.</title>
        <authorList>
            <person name="Miller W.G."/>
            <person name="Parker C.T."/>
            <person name="Rubenfield M."/>
            <person name="Mendz G.L."/>
            <person name="Woesten M.M.S.M."/>
            <person name="Ussery D.W."/>
            <person name="Stolz J.F."/>
            <person name="Binnewies T.T."/>
            <person name="Hallin P.F."/>
            <person name="Wang G."/>
            <person name="Malek J.A."/>
            <person name="Rogosin A."/>
            <person name="Stanker L.H."/>
            <person name="Mandrell R.E."/>
        </authorList>
    </citation>
    <scope>NUCLEOTIDE SEQUENCE [LARGE SCALE GENOMIC DNA]</scope>
    <source>
        <strain evidence="1 2">RM4018</strain>
    </source>
</reference>
<dbReference type="EMBL" id="CP000361">
    <property type="protein sequence ID" value="ABV67737.1"/>
    <property type="molecule type" value="Genomic_DNA"/>
</dbReference>
<evidence type="ECO:0000313" key="1">
    <source>
        <dbReference type="EMBL" id="ABV67737.1"/>
    </source>
</evidence>
<evidence type="ECO:0000313" key="2">
    <source>
        <dbReference type="Proteomes" id="UP000001136"/>
    </source>
</evidence>
<gene>
    <name evidence="1" type="ordered locus">Abu_1482</name>
</gene>
<organism evidence="1 2">
    <name type="scientific">Aliarcobacter butzleri (strain RM4018)</name>
    <name type="common">Arcobacter butzleri</name>
    <dbReference type="NCBI Taxonomy" id="367737"/>
    <lineage>
        <taxon>Bacteria</taxon>
        <taxon>Pseudomonadati</taxon>
        <taxon>Campylobacterota</taxon>
        <taxon>Epsilonproteobacteria</taxon>
        <taxon>Campylobacterales</taxon>
        <taxon>Arcobacteraceae</taxon>
        <taxon>Aliarcobacter</taxon>
    </lineage>
</organism>
<proteinExistence type="predicted"/>
<accession>A8EUW3</accession>
<dbReference type="InterPro" id="IPR038365">
    <property type="entry name" value="EcoRII_C_sf"/>
</dbReference>
<dbReference type="REBASE" id="41932">
    <property type="entry name" value="Abu4018ORF1481P"/>
</dbReference>
<dbReference type="RefSeq" id="WP_012013131.1">
    <property type="nucleotide sequence ID" value="NC_009850.1"/>
</dbReference>